<reference evidence="2 3" key="1">
    <citation type="submission" date="2019-08" db="EMBL/GenBank/DDBJ databases">
        <authorList>
            <person name="Birge L.R."/>
            <person name="Bivans L.D."/>
            <person name="Blakestad S.M."/>
            <person name="Chesley E.K."/>
            <person name="Frank J.E."/>
            <person name="Hoagland S."/>
            <person name="Hultquist J."/>
            <person name="Lee N.R."/>
            <person name="Pena P.B."/>
            <person name="Ramsey E.P."/>
            <person name="Chia C."/>
            <person name="Gurney S.M.R."/>
            <person name="Garlena R.A."/>
            <person name="Russell D.A."/>
            <person name="Pope W.H."/>
            <person name="Jacobs-Sera D."/>
            <person name="Hatfull G.F."/>
        </authorList>
    </citation>
    <scope>NUCLEOTIDE SEQUENCE [LARGE SCALE GENOMIC DNA]</scope>
</reference>
<protein>
    <recommendedName>
        <fullName evidence="4">Minor tail protein</fullName>
    </recommendedName>
</protein>
<feature type="region of interest" description="Disordered" evidence="1">
    <location>
        <begin position="1"/>
        <end position="21"/>
    </location>
</feature>
<gene>
    <name evidence="2" type="primary">25</name>
    <name evidence="2" type="ORF">SEA_GIBBOUS_25</name>
</gene>
<dbReference type="RefSeq" id="YP_010842495.1">
    <property type="nucleotide sequence ID" value="NC_079141.1"/>
</dbReference>
<dbReference type="EMBL" id="MN310549">
    <property type="protein sequence ID" value="QFG05101.1"/>
    <property type="molecule type" value="Genomic_DNA"/>
</dbReference>
<evidence type="ECO:0008006" key="4">
    <source>
        <dbReference type="Google" id="ProtNLM"/>
    </source>
</evidence>
<dbReference type="KEGG" id="vg:80559287"/>
<evidence type="ECO:0000313" key="2">
    <source>
        <dbReference type="EMBL" id="QFG05101.1"/>
    </source>
</evidence>
<name>A0A5J6T5P2_9CAUD</name>
<keyword evidence="3" id="KW-1185">Reference proteome</keyword>
<proteinExistence type="predicted"/>
<dbReference type="GeneID" id="80559287"/>
<organism evidence="2 3">
    <name type="scientific">Gordonia phage Gibbous</name>
    <dbReference type="NCBI Taxonomy" id="2652405"/>
    <lineage>
        <taxon>Viruses</taxon>
        <taxon>Duplodnaviria</taxon>
        <taxon>Heunggongvirae</taxon>
        <taxon>Uroviricota</taxon>
        <taxon>Caudoviricetes</taxon>
        <taxon>Aziravirus</taxon>
        <taxon>Aziravirus gibbous</taxon>
    </lineage>
</organism>
<evidence type="ECO:0000256" key="1">
    <source>
        <dbReference type="SAM" id="MobiDB-lite"/>
    </source>
</evidence>
<sequence>MTTPNGLTPEGSVTQYGSWSEVQSRTEEEWKSGEYDKWAGAMAGIPKIGDKLEQIPIIGGALSDFWEIITGIEDSNENDAGSLIRGFMNGISAALNGGSNPNGGNSFLTNIWSLLGGMKTTQQAHGEAILELQDLASAAVATPAWVSNLNDMPSVARSSLQPVVSGTASAGSMSCSDASHSHGGHTHGVNFQTPSYKPTANNVLGNSTGTIYFTPIVVDRTGYPDKIRFITGPDSFLYSIDEYWLALFGYDPVTKNLDKVWQSTNLKNAIGDEGVESEISMNLGMNQELSPAQVLFVAHMQRQPALGGSTRNIAAAPQINLVRPSSVLLQHCCYALASQTAIASSYNLDNLSGIDTFIPWYAISVIN</sequence>
<accession>A0A5J6T5P2</accession>
<dbReference type="Proteomes" id="UP000326272">
    <property type="component" value="Segment"/>
</dbReference>
<evidence type="ECO:0000313" key="3">
    <source>
        <dbReference type="Proteomes" id="UP000326272"/>
    </source>
</evidence>